<sequence>MIQHAHRRIDDIEALRAFAVLFTIIEHVRYVLSWGNHYVYTFDLFFSATTGVDLFLCISGFVIARSLLRTLDTAPDSETFWRRVFAFWVRRVFRIWPTSIFWVTAIVACGVIFRHAGYFGHFRENLADFAAVVTQTANFHMVGCLPLSECGNAGPWWSLSLEEQFYILLPFAAFFFRRKIAYFMVFVVLAQVFLHRPSWTYPWVFRTDALAMGVLLAIFANGKLQEVVNPKFLANRLYAIPMVAVLLLLMASMPDAARKISSVSFSTGMVAIVAAVLVFIASFDGDYIARGRMPKTVLLWIGSRSYSIYLIHWFSIQATKTIWWYVEPAGTVFDGRYTLRYLLVWIALTVILSELNYRLLETPLRRKGADIAKRIANGESGDRPAPPTSMSEHSTDEASAASA</sequence>
<dbReference type="InterPro" id="IPR050879">
    <property type="entry name" value="Acyltransferase_3"/>
</dbReference>
<evidence type="ECO:0000313" key="4">
    <source>
        <dbReference type="EMBL" id="SIO67919.1"/>
    </source>
</evidence>
<gene>
    <name evidence="4" type="ORF">SAMN05444165_7200</name>
</gene>
<dbReference type="Pfam" id="PF01757">
    <property type="entry name" value="Acyl_transf_3"/>
    <property type="match status" value="1"/>
</dbReference>
<dbReference type="GO" id="GO:0016787">
    <property type="term" value="F:hydrolase activity"/>
    <property type="evidence" value="ECO:0007669"/>
    <property type="project" value="UniProtKB-KW"/>
</dbReference>
<feature type="transmembrane region" description="Helical" evidence="2">
    <location>
        <begin position="338"/>
        <end position="357"/>
    </location>
</feature>
<feature type="domain" description="Acyltransferase 3" evidence="3">
    <location>
        <begin position="10"/>
        <end position="346"/>
    </location>
</feature>
<feature type="transmembrane region" description="Helical" evidence="2">
    <location>
        <begin position="203"/>
        <end position="221"/>
    </location>
</feature>
<keyword evidence="4" id="KW-0012">Acyltransferase</keyword>
<feature type="transmembrane region" description="Helical" evidence="2">
    <location>
        <begin position="265"/>
        <end position="285"/>
    </location>
</feature>
<protein>
    <submittedName>
        <fullName evidence="4">Peptidoglycan/LPS O-acetylase OafA/YrhL, contains acyltransferase and SGNH-hydrolase domains</fullName>
    </submittedName>
</protein>
<evidence type="ECO:0000259" key="3">
    <source>
        <dbReference type="Pfam" id="PF01757"/>
    </source>
</evidence>
<dbReference type="InterPro" id="IPR002656">
    <property type="entry name" value="Acyl_transf_3_dom"/>
</dbReference>
<dbReference type="GO" id="GO:0009103">
    <property type="term" value="P:lipopolysaccharide biosynthetic process"/>
    <property type="evidence" value="ECO:0007669"/>
    <property type="project" value="TreeGrafter"/>
</dbReference>
<feature type="transmembrane region" description="Helical" evidence="2">
    <location>
        <begin position="12"/>
        <end position="32"/>
    </location>
</feature>
<name>A0A1N6LGF6_9BURK</name>
<dbReference type="GO" id="GO:0016020">
    <property type="term" value="C:membrane"/>
    <property type="evidence" value="ECO:0007669"/>
    <property type="project" value="TreeGrafter"/>
</dbReference>
<dbReference type="GO" id="GO:0016747">
    <property type="term" value="F:acyltransferase activity, transferring groups other than amino-acyl groups"/>
    <property type="evidence" value="ECO:0007669"/>
    <property type="project" value="InterPro"/>
</dbReference>
<dbReference type="PANTHER" id="PTHR23028:SF53">
    <property type="entry name" value="ACYL_TRANSF_3 DOMAIN-CONTAINING PROTEIN"/>
    <property type="match status" value="1"/>
</dbReference>
<feature type="transmembrane region" description="Helical" evidence="2">
    <location>
        <begin position="92"/>
        <end position="113"/>
    </location>
</feature>
<dbReference type="Proteomes" id="UP000185151">
    <property type="component" value="Unassembled WGS sequence"/>
</dbReference>
<feature type="transmembrane region" description="Helical" evidence="2">
    <location>
        <begin position="233"/>
        <end position="253"/>
    </location>
</feature>
<evidence type="ECO:0000256" key="1">
    <source>
        <dbReference type="SAM" id="MobiDB-lite"/>
    </source>
</evidence>
<evidence type="ECO:0000313" key="5">
    <source>
        <dbReference type="Proteomes" id="UP000185151"/>
    </source>
</evidence>
<keyword evidence="4" id="KW-0808">Transferase</keyword>
<feature type="transmembrane region" description="Helical" evidence="2">
    <location>
        <begin position="156"/>
        <end position="175"/>
    </location>
</feature>
<keyword evidence="4" id="KW-0378">Hydrolase</keyword>
<dbReference type="OrthoDB" id="9814807at2"/>
<accession>A0A1N6LGF6</accession>
<feature type="region of interest" description="Disordered" evidence="1">
    <location>
        <begin position="375"/>
        <end position="403"/>
    </location>
</feature>
<keyword evidence="2" id="KW-0812">Transmembrane</keyword>
<feature type="transmembrane region" description="Helical" evidence="2">
    <location>
        <begin position="44"/>
        <end position="64"/>
    </location>
</feature>
<feature type="transmembrane region" description="Helical" evidence="2">
    <location>
        <begin position="306"/>
        <end position="326"/>
    </location>
</feature>
<keyword evidence="2" id="KW-1133">Transmembrane helix</keyword>
<dbReference type="PANTHER" id="PTHR23028">
    <property type="entry name" value="ACETYLTRANSFERASE"/>
    <property type="match status" value="1"/>
</dbReference>
<evidence type="ECO:0000256" key="2">
    <source>
        <dbReference type="SAM" id="Phobius"/>
    </source>
</evidence>
<dbReference type="RefSeq" id="WP_074302157.1">
    <property type="nucleotide sequence ID" value="NZ_FSRU01000003.1"/>
</dbReference>
<organism evidence="4 5">
    <name type="scientific">Paraburkholderia phenazinium</name>
    <dbReference type="NCBI Taxonomy" id="60549"/>
    <lineage>
        <taxon>Bacteria</taxon>
        <taxon>Pseudomonadati</taxon>
        <taxon>Pseudomonadota</taxon>
        <taxon>Betaproteobacteria</taxon>
        <taxon>Burkholderiales</taxon>
        <taxon>Burkholderiaceae</taxon>
        <taxon>Paraburkholderia</taxon>
    </lineage>
</organism>
<reference evidence="4 5" key="1">
    <citation type="submission" date="2016-11" db="EMBL/GenBank/DDBJ databases">
        <authorList>
            <person name="Jaros S."/>
            <person name="Januszkiewicz K."/>
            <person name="Wedrychowicz H."/>
        </authorList>
    </citation>
    <scope>NUCLEOTIDE SEQUENCE [LARGE SCALE GENOMIC DNA]</scope>
    <source>
        <strain evidence="4 5">GAS95</strain>
    </source>
</reference>
<dbReference type="AlphaFoldDB" id="A0A1N6LGF6"/>
<keyword evidence="5" id="KW-1185">Reference proteome</keyword>
<dbReference type="EMBL" id="FSRU01000003">
    <property type="protein sequence ID" value="SIO67919.1"/>
    <property type="molecule type" value="Genomic_DNA"/>
</dbReference>
<proteinExistence type="predicted"/>
<feature type="transmembrane region" description="Helical" evidence="2">
    <location>
        <begin position="180"/>
        <end position="197"/>
    </location>
</feature>
<keyword evidence="2" id="KW-0472">Membrane</keyword>